<evidence type="ECO:0000313" key="3">
    <source>
        <dbReference type="EMBL" id="WRT63679.1"/>
    </source>
</evidence>
<dbReference type="InterPro" id="IPR006797">
    <property type="entry name" value="PRELI/MSF1_dom"/>
</dbReference>
<evidence type="ECO:0000313" key="4">
    <source>
        <dbReference type="Proteomes" id="UP001329825"/>
    </source>
</evidence>
<gene>
    <name evidence="3" type="ORF">IL334_000602</name>
</gene>
<accession>A0ABZ1CR29</accession>
<dbReference type="PANTHER" id="PTHR11158">
    <property type="entry name" value="MSF1/PX19 RELATED"/>
    <property type="match status" value="1"/>
</dbReference>
<dbReference type="PROSITE" id="PS50904">
    <property type="entry name" value="PRELI_MSF1"/>
    <property type="match status" value="1"/>
</dbReference>
<proteinExistence type="predicted"/>
<feature type="compositionally biased region" description="Low complexity" evidence="1">
    <location>
        <begin position="103"/>
        <end position="137"/>
    </location>
</feature>
<name>A0ABZ1CR29_9TREE</name>
<dbReference type="GeneID" id="87952733"/>
<evidence type="ECO:0000259" key="2">
    <source>
        <dbReference type="PROSITE" id="PS50904"/>
    </source>
</evidence>
<organism evidence="3 4">
    <name type="scientific">Kwoniella shivajii</name>
    <dbReference type="NCBI Taxonomy" id="564305"/>
    <lineage>
        <taxon>Eukaryota</taxon>
        <taxon>Fungi</taxon>
        <taxon>Dikarya</taxon>
        <taxon>Basidiomycota</taxon>
        <taxon>Agaricomycotina</taxon>
        <taxon>Tremellomycetes</taxon>
        <taxon>Tremellales</taxon>
        <taxon>Cryptococcaceae</taxon>
        <taxon>Kwoniella</taxon>
    </lineage>
</organism>
<dbReference type="Proteomes" id="UP001329825">
    <property type="component" value="Chromosome 1"/>
</dbReference>
<dbReference type="EMBL" id="CP141881">
    <property type="protein sequence ID" value="WRT63679.1"/>
    <property type="molecule type" value="Genomic_DNA"/>
</dbReference>
<feature type="domain" description="PRELI/MSF1" evidence="2">
    <location>
        <begin position="2"/>
        <end position="182"/>
    </location>
</feature>
<feature type="compositionally biased region" description="Gly residues" evidence="1">
    <location>
        <begin position="302"/>
        <end position="319"/>
    </location>
</feature>
<dbReference type="InterPro" id="IPR037365">
    <property type="entry name" value="Slowmo/Ups"/>
</dbReference>
<feature type="region of interest" description="Disordered" evidence="1">
    <location>
        <begin position="246"/>
        <end position="319"/>
    </location>
</feature>
<keyword evidence="4" id="KW-1185">Reference proteome</keyword>
<feature type="region of interest" description="Disordered" evidence="1">
    <location>
        <begin position="97"/>
        <end position="164"/>
    </location>
</feature>
<protein>
    <recommendedName>
        <fullName evidence="2">PRELI/MSF1 domain-containing protein</fullName>
    </recommendedName>
</protein>
<dbReference type="RefSeq" id="XP_062788419.1">
    <property type="nucleotide sequence ID" value="XM_062932368.1"/>
</dbReference>
<sequence length="319" mass="34695">MVQVYRKTHSYPDPPPTPLLAFFLRYPNPFARHVLSVDVLSRKVNPVTGQIHTTRLILKRGILPKWATRWLPNAGLSGGRGLDAWILEESIIDPPDWGSNPASISASKAGPRSSSSSSINSNSASSSGSSSSSGSRSRLQRGEEEDIDSDYGKQPRLRVQQGNLNHKKLMHVIEGGEIRAGPNGTTLHHTTAEVRSSFGGAWSNLIRQRIESYGLGKFESNSETSRKGMSLILELLRTRHPLPETAEFEFYPPPPPGFNDSWSDRPGAGSTNIGKSKEGSPRSFFLSPGSIREWVRARREGGNGNGNGNGNGDRGNGEG</sequence>
<dbReference type="Pfam" id="PF04707">
    <property type="entry name" value="PRELI"/>
    <property type="match status" value="1"/>
</dbReference>
<reference evidence="3 4" key="1">
    <citation type="submission" date="2024-01" db="EMBL/GenBank/DDBJ databases">
        <title>Comparative genomics of Cryptococcus and Kwoniella reveals pathogenesis evolution and contrasting modes of karyotype evolution via chromosome fusion or intercentromeric recombination.</title>
        <authorList>
            <person name="Coelho M.A."/>
            <person name="David-Palma M."/>
            <person name="Shea T."/>
            <person name="Bowers K."/>
            <person name="McGinley-Smith S."/>
            <person name="Mohammad A.W."/>
            <person name="Gnirke A."/>
            <person name="Yurkov A.M."/>
            <person name="Nowrousian M."/>
            <person name="Sun S."/>
            <person name="Cuomo C.A."/>
            <person name="Heitman J."/>
        </authorList>
    </citation>
    <scope>NUCLEOTIDE SEQUENCE [LARGE SCALE GENOMIC DNA]</scope>
    <source>
        <strain evidence="3">CBS 11374</strain>
    </source>
</reference>
<evidence type="ECO:0000256" key="1">
    <source>
        <dbReference type="SAM" id="MobiDB-lite"/>
    </source>
</evidence>